<dbReference type="EMBL" id="CP000885">
    <property type="protein sequence ID" value="ABX42440.1"/>
    <property type="molecule type" value="Genomic_DNA"/>
</dbReference>
<feature type="transmembrane region" description="Helical" evidence="1">
    <location>
        <begin position="160"/>
        <end position="185"/>
    </location>
</feature>
<reference evidence="3" key="1">
    <citation type="submission" date="2007-11" db="EMBL/GenBank/DDBJ databases">
        <title>Complete genome sequence of Clostridium phytofermentans ISDg.</title>
        <authorList>
            <person name="Leschine S.B."/>
            <person name="Warnick T.A."/>
            <person name="Blanchard J.L."/>
            <person name="Schnell D.J."/>
            <person name="Petit E.L."/>
            <person name="LaTouf W.G."/>
            <person name="Copeland A."/>
            <person name="Lucas S."/>
            <person name="Lapidus A."/>
            <person name="Barry K."/>
            <person name="Glavina del Rio T."/>
            <person name="Dalin E."/>
            <person name="Tice H."/>
            <person name="Pitluck S."/>
            <person name="Kiss H."/>
            <person name="Brettin T."/>
            <person name="Bruce D."/>
            <person name="Detter J.C."/>
            <person name="Han C."/>
            <person name="Kuske C."/>
            <person name="Schmutz J."/>
            <person name="Larimer F."/>
            <person name="Land M."/>
            <person name="Hauser L."/>
            <person name="Kyrpides N."/>
            <person name="Kim E.A."/>
            <person name="Richardson P."/>
        </authorList>
    </citation>
    <scope>NUCLEOTIDE SEQUENCE [LARGE SCALE GENOMIC DNA]</scope>
    <source>
        <strain evidence="3">ATCC 700394 / DSM 18823 / ISDg</strain>
    </source>
</reference>
<dbReference type="eggNOG" id="COG1131">
    <property type="taxonomic scope" value="Bacteria"/>
</dbReference>
<feature type="transmembrane region" description="Helical" evidence="1">
    <location>
        <begin position="125"/>
        <end position="148"/>
    </location>
</feature>
<name>A9KII8_LACP7</name>
<evidence type="ECO:0000256" key="1">
    <source>
        <dbReference type="SAM" id="Phobius"/>
    </source>
</evidence>
<dbReference type="STRING" id="357809.Cphy_2072"/>
<evidence type="ECO:0000313" key="2">
    <source>
        <dbReference type="EMBL" id="ABX42440.1"/>
    </source>
</evidence>
<organism evidence="2 3">
    <name type="scientific">Lachnoclostridium phytofermentans (strain ATCC 700394 / DSM 18823 / ISDg)</name>
    <name type="common">Clostridium phytofermentans</name>
    <dbReference type="NCBI Taxonomy" id="357809"/>
    <lineage>
        <taxon>Bacteria</taxon>
        <taxon>Bacillati</taxon>
        <taxon>Bacillota</taxon>
        <taxon>Clostridia</taxon>
        <taxon>Lachnospirales</taxon>
        <taxon>Lachnospiraceae</taxon>
    </lineage>
</organism>
<keyword evidence="1" id="KW-0812">Transmembrane</keyword>
<gene>
    <name evidence="2" type="ordered locus">Cphy_2072</name>
</gene>
<dbReference type="AlphaFoldDB" id="A9KII8"/>
<dbReference type="OrthoDB" id="2622367at2"/>
<accession>A9KII8</accession>
<keyword evidence="3" id="KW-1185">Reference proteome</keyword>
<evidence type="ECO:0000313" key="3">
    <source>
        <dbReference type="Proteomes" id="UP000000370"/>
    </source>
</evidence>
<protein>
    <submittedName>
        <fullName evidence="2">Uncharacterized protein</fullName>
    </submittedName>
</protein>
<proteinExistence type="predicted"/>
<dbReference type="KEGG" id="cpy:Cphy_2072"/>
<keyword evidence="1" id="KW-1133">Transmembrane helix</keyword>
<keyword evidence="1" id="KW-0472">Membrane</keyword>
<sequence>MSFSHETQQKINQFAKEQSQIYLEEAEMTYLEKLRRKTTKTKHKIGAKLARFKGSSSQAIDAQNDMILYMSDYMNDLMSKGLTEQEAYEKAKVELAASGVSDIHTDLHERYRQYYENRDPRDYEVIGLLHGGFTIIGLAIGAIVGYSVSGGWHTFLDGGWIDTVIGCVAGVVIGEGIALICNAIIEAFKRR</sequence>
<dbReference type="RefSeq" id="WP_012200094.1">
    <property type="nucleotide sequence ID" value="NC_010001.1"/>
</dbReference>
<dbReference type="Proteomes" id="UP000000370">
    <property type="component" value="Chromosome"/>
</dbReference>
<dbReference type="HOGENOM" id="CLU_1376223_0_0_9"/>